<dbReference type="Gene3D" id="2.30.42.10">
    <property type="match status" value="1"/>
</dbReference>
<evidence type="ECO:0000313" key="4">
    <source>
        <dbReference type="Proteomes" id="UP001165541"/>
    </source>
</evidence>
<proteinExistence type="predicted"/>
<dbReference type="EMBL" id="JAMKFE010000007">
    <property type="protein sequence ID" value="MCM5680577.1"/>
    <property type="molecule type" value="Genomic_DNA"/>
</dbReference>
<dbReference type="InterPro" id="IPR036034">
    <property type="entry name" value="PDZ_sf"/>
</dbReference>
<organism evidence="3 4">
    <name type="scientific">Caldimonas mangrovi</name>
    <dbReference type="NCBI Taxonomy" id="2944811"/>
    <lineage>
        <taxon>Bacteria</taxon>
        <taxon>Pseudomonadati</taxon>
        <taxon>Pseudomonadota</taxon>
        <taxon>Betaproteobacteria</taxon>
        <taxon>Burkholderiales</taxon>
        <taxon>Sphaerotilaceae</taxon>
        <taxon>Caldimonas</taxon>
    </lineage>
</organism>
<dbReference type="RefSeq" id="WP_251779029.1">
    <property type="nucleotide sequence ID" value="NZ_JAMKFE010000007.1"/>
</dbReference>
<protein>
    <submittedName>
        <fullName evidence="3">PDZ domain-containing protein</fullName>
    </submittedName>
</protein>
<feature type="chain" id="PRO_5046546234" evidence="1">
    <location>
        <begin position="22"/>
        <end position="135"/>
    </location>
</feature>
<name>A0ABT0YPB9_9BURK</name>
<sequence>MSVKNLSAWCAALAVALPVGAMPMTTHAQASNDGPPQRRQHVPPYGLRVAPLNEAQLRDAGLPFGLEVTYSIALAYHCGLRLGDVIVSVNGERFDSEDAFWRLMDARAPEIRLDVRRGGQSQALPLQSSAPGCAD</sequence>
<evidence type="ECO:0000259" key="2">
    <source>
        <dbReference type="SMART" id="SM00228"/>
    </source>
</evidence>
<accession>A0ABT0YPB9</accession>
<evidence type="ECO:0000256" key="1">
    <source>
        <dbReference type="SAM" id="SignalP"/>
    </source>
</evidence>
<comment type="caution">
    <text evidence="3">The sequence shown here is derived from an EMBL/GenBank/DDBJ whole genome shotgun (WGS) entry which is preliminary data.</text>
</comment>
<keyword evidence="4" id="KW-1185">Reference proteome</keyword>
<dbReference type="Proteomes" id="UP001165541">
    <property type="component" value="Unassembled WGS sequence"/>
</dbReference>
<reference evidence="3" key="1">
    <citation type="submission" date="2022-05" db="EMBL/GenBank/DDBJ databases">
        <title>Schlegelella sp. nov., isolated from mangrove soil.</title>
        <authorList>
            <person name="Liu Y."/>
            <person name="Ge X."/>
            <person name="Liu W."/>
        </authorList>
    </citation>
    <scope>NUCLEOTIDE SEQUENCE</scope>
    <source>
        <strain evidence="3">S2-27</strain>
    </source>
</reference>
<dbReference type="InterPro" id="IPR041489">
    <property type="entry name" value="PDZ_6"/>
</dbReference>
<dbReference type="SUPFAM" id="SSF50156">
    <property type="entry name" value="PDZ domain-like"/>
    <property type="match status" value="1"/>
</dbReference>
<evidence type="ECO:0000313" key="3">
    <source>
        <dbReference type="EMBL" id="MCM5680577.1"/>
    </source>
</evidence>
<dbReference type="Pfam" id="PF17820">
    <property type="entry name" value="PDZ_6"/>
    <property type="match status" value="1"/>
</dbReference>
<feature type="domain" description="PDZ" evidence="2">
    <location>
        <begin position="43"/>
        <end position="119"/>
    </location>
</feature>
<dbReference type="SMART" id="SM00228">
    <property type="entry name" value="PDZ"/>
    <property type="match status" value="1"/>
</dbReference>
<keyword evidence="1" id="KW-0732">Signal</keyword>
<feature type="signal peptide" evidence="1">
    <location>
        <begin position="1"/>
        <end position="21"/>
    </location>
</feature>
<gene>
    <name evidence="3" type="ORF">M8A51_13675</name>
</gene>
<dbReference type="InterPro" id="IPR001478">
    <property type="entry name" value="PDZ"/>
</dbReference>